<evidence type="ECO:0000313" key="11">
    <source>
        <dbReference type="EMBL" id="PXY89344.1"/>
    </source>
</evidence>
<evidence type="ECO:0000256" key="6">
    <source>
        <dbReference type="ARBA" id="ARBA00022989"/>
    </source>
</evidence>
<dbReference type="PANTHER" id="PTHR33451">
    <property type="entry name" value="MALATE-2H(+)/NA(+)-LACTATE ANTIPORTER"/>
    <property type="match status" value="1"/>
</dbReference>
<proteinExistence type="inferred from homology"/>
<dbReference type="AlphaFoldDB" id="A0A318MLB6"/>
<dbReference type="GO" id="GO:0005886">
    <property type="term" value="C:plasma membrane"/>
    <property type="evidence" value="ECO:0007669"/>
    <property type="project" value="UniProtKB-SubCell"/>
</dbReference>
<keyword evidence="3" id="KW-0050">Antiport</keyword>
<evidence type="ECO:0000256" key="1">
    <source>
        <dbReference type="ARBA" id="ARBA00004651"/>
    </source>
</evidence>
<keyword evidence="6 9" id="KW-1133">Transmembrane helix</keyword>
<dbReference type="Pfam" id="PF03553">
    <property type="entry name" value="Na_H_antiporter"/>
    <property type="match status" value="1"/>
</dbReference>
<keyword evidence="5 9" id="KW-0812">Transmembrane</keyword>
<gene>
    <name evidence="11" type="ORF">DKK74_00175</name>
</gene>
<accession>A0A318MLB6</accession>
<dbReference type="InterPro" id="IPR018461">
    <property type="entry name" value="Na/H_Antiport_NhaC-like_C"/>
</dbReference>
<comment type="similarity">
    <text evidence="8">Belongs to the NhaC Na(+)/H(+) (TC 2.A.35) antiporter family.</text>
</comment>
<organism evidence="11 12">
    <name type="scientific">Bifidobacterium asteroides</name>
    <dbReference type="NCBI Taxonomy" id="1684"/>
    <lineage>
        <taxon>Bacteria</taxon>
        <taxon>Bacillati</taxon>
        <taxon>Actinomycetota</taxon>
        <taxon>Actinomycetes</taxon>
        <taxon>Bifidobacteriales</taxon>
        <taxon>Bifidobacteriaceae</taxon>
        <taxon>Bifidobacterium</taxon>
    </lineage>
</organism>
<evidence type="ECO:0000256" key="4">
    <source>
        <dbReference type="ARBA" id="ARBA00022475"/>
    </source>
</evidence>
<protein>
    <recommendedName>
        <fullName evidence="10">Na+/H+ antiporter NhaC-like C-terminal domain-containing protein</fullName>
    </recommendedName>
</protein>
<name>A0A318MLB6_9BIFI</name>
<dbReference type="InterPro" id="IPR052180">
    <property type="entry name" value="NhaC_Na-H+_Antiporter"/>
</dbReference>
<dbReference type="PANTHER" id="PTHR33451:SF3">
    <property type="entry name" value="MALATE-2H(+)_NA(+)-LACTATE ANTIPORTER"/>
    <property type="match status" value="1"/>
</dbReference>
<evidence type="ECO:0000313" key="12">
    <source>
        <dbReference type="Proteomes" id="UP000248128"/>
    </source>
</evidence>
<sequence length="126" mass="13539">MERAHAAFIPLLSILIGSAWRKPTIPVMLLSSVVAMFNAVVIQHFSFANAFNAIGNRFDTSVLPKGFNLGPAAKDVTSLLNRGGMESMMTLLIAFCTLPFAWVLSASGALNKIVESLLKIRKSTGS</sequence>
<keyword evidence="4" id="KW-1003">Cell membrane</keyword>
<evidence type="ECO:0000256" key="7">
    <source>
        <dbReference type="ARBA" id="ARBA00023136"/>
    </source>
</evidence>
<evidence type="ECO:0000256" key="5">
    <source>
        <dbReference type="ARBA" id="ARBA00022692"/>
    </source>
</evidence>
<comment type="subcellular location">
    <subcellularLocation>
        <location evidence="1">Cell membrane</location>
        <topology evidence="1">Multi-pass membrane protein</topology>
    </subcellularLocation>
</comment>
<keyword evidence="2" id="KW-0813">Transport</keyword>
<dbReference type="EMBL" id="QGLK01000001">
    <property type="protein sequence ID" value="PXY89344.1"/>
    <property type="molecule type" value="Genomic_DNA"/>
</dbReference>
<evidence type="ECO:0000256" key="9">
    <source>
        <dbReference type="SAM" id="Phobius"/>
    </source>
</evidence>
<evidence type="ECO:0000256" key="3">
    <source>
        <dbReference type="ARBA" id="ARBA00022449"/>
    </source>
</evidence>
<comment type="caution">
    <text evidence="11">The sequence shown here is derived from an EMBL/GenBank/DDBJ whole genome shotgun (WGS) entry which is preliminary data.</text>
</comment>
<evidence type="ECO:0000256" key="2">
    <source>
        <dbReference type="ARBA" id="ARBA00022448"/>
    </source>
</evidence>
<dbReference type="Proteomes" id="UP000248128">
    <property type="component" value="Unassembled WGS sequence"/>
</dbReference>
<dbReference type="OrthoDB" id="9762978at2"/>
<keyword evidence="7 9" id="KW-0472">Membrane</keyword>
<evidence type="ECO:0000256" key="8">
    <source>
        <dbReference type="ARBA" id="ARBA00038435"/>
    </source>
</evidence>
<feature type="transmembrane region" description="Helical" evidence="9">
    <location>
        <begin position="88"/>
        <end position="110"/>
    </location>
</feature>
<evidence type="ECO:0000259" key="10">
    <source>
        <dbReference type="Pfam" id="PF03553"/>
    </source>
</evidence>
<dbReference type="GO" id="GO:0015297">
    <property type="term" value="F:antiporter activity"/>
    <property type="evidence" value="ECO:0007669"/>
    <property type="project" value="UniProtKB-KW"/>
</dbReference>
<feature type="domain" description="Na+/H+ antiporter NhaC-like C-terminal" evidence="10">
    <location>
        <begin position="9"/>
        <end position="125"/>
    </location>
</feature>
<reference evidence="11 12" key="1">
    <citation type="submission" date="2018-05" db="EMBL/GenBank/DDBJ databases">
        <title>Reference genomes for bee gut microbiota database.</title>
        <authorList>
            <person name="Ellegaard K.M."/>
        </authorList>
    </citation>
    <scope>NUCLEOTIDE SEQUENCE [LARGE SCALE GENOMIC DNA]</scope>
    <source>
        <strain evidence="11 12">ESL0199</strain>
    </source>
</reference>